<protein>
    <submittedName>
        <fullName evidence="1">Uncharacterized protein</fullName>
    </submittedName>
</protein>
<gene>
    <name evidence="1" type="ORF">PSYICH_LOCUS12617</name>
</gene>
<proteinExistence type="predicted"/>
<accession>A0A9P0GFZ4</accession>
<organism evidence="1 2">
    <name type="scientific">Psylliodes chrysocephalus</name>
    <dbReference type="NCBI Taxonomy" id="3402493"/>
    <lineage>
        <taxon>Eukaryota</taxon>
        <taxon>Metazoa</taxon>
        <taxon>Ecdysozoa</taxon>
        <taxon>Arthropoda</taxon>
        <taxon>Hexapoda</taxon>
        <taxon>Insecta</taxon>
        <taxon>Pterygota</taxon>
        <taxon>Neoptera</taxon>
        <taxon>Endopterygota</taxon>
        <taxon>Coleoptera</taxon>
        <taxon>Polyphaga</taxon>
        <taxon>Cucujiformia</taxon>
        <taxon>Chrysomeloidea</taxon>
        <taxon>Chrysomelidae</taxon>
        <taxon>Galerucinae</taxon>
        <taxon>Alticini</taxon>
        <taxon>Psylliodes</taxon>
    </lineage>
</organism>
<evidence type="ECO:0000313" key="2">
    <source>
        <dbReference type="Proteomes" id="UP001153636"/>
    </source>
</evidence>
<dbReference type="PANTHER" id="PTHR10773">
    <property type="entry name" value="DNA-DIRECTED RNA POLYMERASES I, II, AND III SUBUNIT RPABC2"/>
    <property type="match status" value="1"/>
</dbReference>
<dbReference type="PANTHER" id="PTHR10773:SF19">
    <property type="match status" value="1"/>
</dbReference>
<sequence length="186" mass="21993">MENVIEKKRLDISGIVHKDLRGAHTPGNRKTDDEIDIVWNHLLSIPTYESHYSRRDLKLKYPEKPVSRRTYEREFHKLDIKIKQPNKDTCQTFDKLAREIDLKVDKTALKEQLDLHHIKAYLAYKSKANDKDLSKNDPSRQTITFDMQQCLPTPVVKSSLAFYKRQLWTFNFTVHDCDSEKAHCYM</sequence>
<dbReference type="OrthoDB" id="6754977at2759"/>
<name>A0A9P0GFZ4_9CUCU</name>
<dbReference type="Proteomes" id="UP001153636">
    <property type="component" value="Chromosome 6"/>
</dbReference>
<keyword evidence="2" id="KW-1185">Reference proteome</keyword>
<dbReference type="AlphaFoldDB" id="A0A9P0GFZ4"/>
<dbReference type="EMBL" id="OV651818">
    <property type="protein sequence ID" value="CAH1112174.1"/>
    <property type="molecule type" value="Genomic_DNA"/>
</dbReference>
<evidence type="ECO:0000313" key="1">
    <source>
        <dbReference type="EMBL" id="CAH1112174.1"/>
    </source>
</evidence>
<reference evidence="1" key="1">
    <citation type="submission" date="2022-01" db="EMBL/GenBank/DDBJ databases">
        <authorList>
            <person name="King R."/>
        </authorList>
    </citation>
    <scope>NUCLEOTIDE SEQUENCE</scope>
</reference>